<sequence length="129" mass="13751">MPAPAPTMCCCGGGGGGGCGRKKRAVQPHLKSFDVPCPQTMIKSVKKQTSPSFIQSAMHSRFPDQPFIVTCVTLQSLSAYNGKSIAISGHDLHKTELKIDEMVNFSSSGDGYCNVIADEQWCQVVALSA</sequence>
<accession>A0A1I8BEB1</accession>
<dbReference type="WBParaSite" id="MhA1_Contig20.frz3.gene65">
    <property type="protein sequence ID" value="MhA1_Contig20.frz3.gene65"/>
    <property type="gene ID" value="MhA1_Contig20.frz3.gene65"/>
</dbReference>
<evidence type="ECO:0000313" key="2">
    <source>
        <dbReference type="WBParaSite" id="MhA1_Contig20.frz3.gene65"/>
    </source>
</evidence>
<name>A0A1I8BEB1_MELHA</name>
<organism evidence="1 2">
    <name type="scientific">Meloidogyne hapla</name>
    <name type="common">Root-knot nematode worm</name>
    <dbReference type="NCBI Taxonomy" id="6305"/>
    <lineage>
        <taxon>Eukaryota</taxon>
        <taxon>Metazoa</taxon>
        <taxon>Ecdysozoa</taxon>
        <taxon>Nematoda</taxon>
        <taxon>Chromadorea</taxon>
        <taxon>Rhabditida</taxon>
        <taxon>Tylenchina</taxon>
        <taxon>Tylenchomorpha</taxon>
        <taxon>Tylenchoidea</taxon>
        <taxon>Meloidogynidae</taxon>
        <taxon>Meloidogyninae</taxon>
        <taxon>Meloidogyne</taxon>
    </lineage>
</organism>
<reference evidence="2" key="1">
    <citation type="submission" date="2016-11" db="UniProtKB">
        <authorList>
            <consortium name="WormBaseParasite"/>
        </authorList>
    </citation>
    <scope>IDENTIFICATION</scope>
</reference>
<proteinExistence type="predicted"/>
<dbReference type="Proteomes" id="UP000095281">
    <property type="component" value="Unplaced"/>
</dbReference>
<evidence type="ECO:0000313" key="1">
    <source>
        <dbReference type="Proteomes" id="UP000095281"/>
    </source>
</evidence>
<protein>
    <submittedName>
        <fullName evidence="2">AT-hook motif nuclear-localized protein</fullName>
    </submittedName>
</protein>
<keyword evidence="1" id="KW-1185">Reference proteome</keyword>
<dbReference type="AlphaFoldDB" id="A0A1I8BEB1"/>